<accession>A0ABN6TB61</accession>
<gene>
    <name evidence="1" type="ORF">MasN3_29630</name>
</gene>
<dbReference type="RefSeq" id="WP_281908176.1">
    <property type="nucleotide sequence ID" value="NZ_AP026966.1"/>
</dbReference>
<protein>
    <recommendedName>
        <fullName evidence="3">Abortive infection protein-like C-terminal domain-containing protein</fullName>
    </recommendedName>
</protein>
<dbReference type="EMBL" id="AP026966">
    <property type="protein sequence ID" value="BDT59469.1"/>
    <property type="molecule type" value="Genomic_DNA"/>
</dbReference>
<proteinExistence type="predicted"/>
<keyword evidence="2" id="KW-1185">Reference proteome</keyword>
<evidence type="ECO:0000313" key="2">
    <source>
        <dbReference type="Proteomes" id="UP001163336"/>
    </source>
</evidence>
<organism evidence="1 2">
    <name type="scientific">Massilia varians</name>
    <dbReference type="NCBI Taxonomy" id="457921"/>
    <lineage>
        <taxon>Bacteria</taxon>
        <taxon>Pseudomonadati</taxon>
        <taxon>Pseudomonadota</taxon>
        <taxon>Betaproteobacteria</taxon>
        <taxon>Burkholderiales</taxon>
        <taxon>Oxalobacteraceae</taxon>
        <taxon>Telluria group</taxon>
        <taxon>Massilia</taxon>
    </lineage>
</organism>
<reference evidence="1" key="1">
    <citation type="submission" date="2022-11" db="EMBL/GenBank/DDBJ databases">
        <title>Isolation and characterization of PLA-degrading bacterium Massilia sp. from Antarctic soil.</title>
        <authorList>
            <person name="Sato K."/>
            <person name="Gomez-Fuentes C."/>
            <person name="Ahmad S.A."/>
            <person name="Zulkharnain A."/>
        </authorList>
    </citation>
    <scope>NUCLEOTIDE SEQUENCE</scope>
    <source>
        <strain evidence="1">N-3</strain>
    </source>
</reference>
<evidence type="ECO:0000313" key="1">
    <source>
        <dbReference type="EMBL" id="BDT59469.1"/>
    </source>
</evidence>
<name>A0ABN6TB61_9BURK</name>
<evidence type="ECO:0008006" key="3">
    <source>
        <dbReference type="Google" id="ProtNLM"/>
    </source>
</evidence>
<dbReference type="Proteomes" id="UP001163336">
    <property type="component" value="Chromosome"/>
</dbReference>
<sequence length="185" mass="20177">METEKSDVQAFIGNELQRLFAEEQLAYEFAEGMVRRRGRKHTVDVSTRAQVVLGDPRLVSARRHYDKALQFFRDPRKPDFENTVKEAVCAVEAVGKTLYPAAKASTLGELAKWLGTNKEQPIPKALAQTITGIYAYRSGGDGVGHGGADGGVATLEVAEYVLAVSASQIIYLVDVASTYDDNIPV</sequence>